<evidence type="ECO:0000313" key="2">
    <source>
        <dbReference type="Proteomes" id="UP000305401"/>
    </source>
</evidence>
<evidence type="ECO:0000313" key="1">
    <source>
        <dbReference type="EMBL" id="THG45581.1"/>
    </source>
</evidence>
<sequence length="575" mass="64390">VKQGVVNKSYYQDRIKKSHINVEANTMTVGLANSDSENISIEWFIKNNDIAFRYLIPKQKNGETGCVVITEEATGFHFPDFTTTFITPQSDAMIGWKRTKPSYEEEYAADAPLNAPSKYGHGYTFPALFHVGDNGWALISETGVDGGFCGSRLSDVNNGTYTVAYPMPEENNGNGSAAPGIALPGATPWRTITIGSSLAPIVETTIPWDVIEPLYQTRHKAIPSRGSWSWIIWQDDCSSYENQEAFINLAQAMGWEHVLVDAGWDQCIGRDNVEKLIALARSKGVDVALWYSSSDYWNDITQSPTRLMDRPIPRKKEMKWLRDQGVHTIKVDFFGGDKQETMRIYEDILADAAEYGIDVIFHGCTLPRGWERLYPNYVGSEAVLASENLVFSQHHCDQEAFAATLHPFIRNSVGSMEYGGTVLQRRLHKSNEKGTIRRTGDVFELATAILFQNPVQNFALTPRNLTEAPTEAINFMRNVPTTWNDTRFIEGYPGKYVVLARQNGTEWYVAGINAENQPRTVTFNTSSLPASFEKHAIATLYIDSATDKMTTTKVRLDKPVKITIPTNCGFVLKID</sequence>
<keyword evidence="2" id="KW-1185">Reference proteome</keyword>
<dbReference type="EMBL" id="SSTG01000127">
    <property type="protein sequence ID" value="THG45581.1"/>
    <property type="molecule type" value="Genomic_DNA"/>
</dbReference>
<comment type="caution">
    <text evidence="1">The sequence shown here is derived from an EMBL/GenBank/DDBJ whole genome shotgun (WGS) entry which is preliminary data.</text>
</comment>
<dbReference type="Proteomes" id="UP000305401">
    <property type="component" value="Unassembled WGS sequence"/>
</dbReference>
<proteinExistence type="predicted"/>
<feature type="non-terminal residue" evidence="1">
    <location>
        <position position="1"/>
    </location>
</feature>
<accession>A0AC61S3Y2</accession>
<reference evidence="1" key="1">
    <citation type="submission" date="2019-04" db="EMBL/GenBank/DDBJ databases">
        <title>Microbes associate with the intestines of laboratory mice.</title>
        <authorList>
            <person name="Navarre W."/>
            <person name="Wong E."/>
            <person name="Huang K.C."/>
            <person name="Tropini C."/>
            <person name="Ng K."/>
            <person name="Yu B."/>
        </authorList>
    </citation>
    <scope>NUCLEOTIDE SEQUENCE</scope>
    <source>
        <strain evidence="1">NM86_A22</strain>
    </source>
</reference>
<name>A0AC61S3Y2_9BACT</name>
<keyword evidence="1" id="KW-0378">Hydrolase</keyword>
<organism evidence="1 2">
    <name type="scientific">Muribaculum caecicola</name>
    <dbReference type="NCBI Taxonomy" id="3038144"/>
    <lineage>
        <taxon>Bacteria</taxon>
        <taxon>Pseudomonadati</taxon>
        <taxon>Bacteroidota</taxon>
        <taxon>Bacteroidia</taxon>
        <taxon>Bacteroidales</taxon>
        <taxon>Muribaculaceae</taxon>
        <taxon>Muribaculum</taxon>
    </lineage>
</organism>
<protein>
    <submittedName>
        <fullName evidence="1">Glycoside hydrolase family 97 protein</fullName>
    </submittedName>
</protein>
<gene>
    <name evidence="1" type="ORF">E5990_08815</name>
</gene>